<name>A0ABQ9KY54_HEVBR</name>
<dbReference type="Proteomes" id="UP001174677">
    <property type="component" value="Chromosome 15"/>
</dbReference>
<reference evidence="1 2" key="1">
    <citation type="journal article" date="2023" name="Plant Biotechnol. J.">
        <title>Chromosome-level wild Hevea brasiliensis genome provides new tools for genomic-assisted breeding and valuable loci to elevate rubber yield.</title>
        <authorList>
            <person name="Cheng H."/>
            <person name="Song X."/>
            <person name="Hu Y."/>
            <person name="Wu T."/>
            <person name="Yang Q."/>
            <person name="An Z."/>
            <person name="Feng S."/>
            <person name="Deng Z."/>
            <person name="Wu W."/>
            <person name="Zeng X."/>
            <person name="Tu M."/>
            <person name="Wang X."/>
            <person name="Huang H."/>
        </authorList>
    </citation>
    <scope>NUCLEOTIDE SEQUENCE [LARGE SCALE GENOMIC DNA]</scope>
    <source>
        <strain evidence="1">MT/VB/25A 57/8</strain>
    </source>
</reference>
<gene>
    <name evidence="1" type="ORF">P3X46_026003</name>
</gene>
<organism evidence="1 2">
    <name type="scientific">Hevea brasiliensis</name>
    <name type="common">Para rubber tree</name>
    <name type="synonym">Siphonia brasiliensis</name>
    <dbReference type="NCBI Taxonomy" id="3981"/>
    <lineage>
        <taxon>Eukaryota</taxon>
        <taxon>Viridiplantae</taxon>
        <taxon>Streptophyta</taxon>
        <taxon>Embryophyta</taxon>
        <taxon>Tracheophyta</taxon>
        <taxon>Spermatophyta</taxon>
        <taxon>Magnoliopsida</taxon>
        <taxon>eudicotyledons</taxon>
        <taxon>Gunneridae</taxon>
        <taxon>Pentapetalae</taxon>
        <taxon>rosids</taxon>
        <taxon>fabids</taxon>
        <taxon>Malpighiales</taxon>
        <taxon>Euphorbiaceae</taxon>
        <taxon>Crotonoideae</taxon>
        <taxon>Micrandreae</taxon>
        <taxon>Hevea</taxon>
    </lineage>
</organism>
<evidence type="ECO:0000313" key="2">
    <source>
        <dbReference type="Proteomes" id="UP001174677"/>
    </source>
</evidence>
<proteinExistence type="predicted"/>
<accession>A0ABQ9KY54</accession>
<evidence type="ECO:0000313" key="1">
    <source>
        <dbReference type="EMBL" id="KAJ9152437.1"/>
    </source>
</evidence>
<sequence length="55" mass="6207">PSHETFRPAGLHGTSPVPQLEIYNLERMRVEIGGKPLPDFSSRPPYPVLNLFPNH</sequence>
<comment type="caution">
    <text evidence="1">The sequence shown here is derived from an EMBL/GenBank/DDBJ whole genome shotgun (WGS) entry which is preliminary data.</text>
</comment>
<feature type="non-terminal residue" evidence="1">
    <location>
        <position position="1"/>
    </location>
</feature>
<dbReference type="EMBL" id="JARPOI010000015">
    <property type="protein sequence ID" value="KAJ9152437.1"/>
    <property type="molecule type" value="Genomic_DNA"/>
</dbReference>
<keyword evidence="2" id="KW-1185">Reference proteome</keyword>
<protein>
    <submittedName>
        <fullName evidence="1">Uncharacterized protein</fullName>
    </submittedName>
</protein>
<feature type="non-terminal residue" evidence="1">
    <location>
        <position position="55"/>
    </location>
</feature>